<dbReference type="Proteomes" id="UP001175604">
    <property type="component" value="Unassembled WGS sequence"/>
</dbReference>
<dbReference type="EMBL" id="JAUDJE010000003">
    <property type="protein sequence ID" value="MDM9558465.1"/>
    <property type="molecule type" value="Genomic_DNA"/>
</dbReference>
<dbReference type="RefSeq" id="WP_289784565.1">
    <property type="nucleotide sequence ID" value="NZ_JAUDJE010000003.1"/>
</dbReference>
<accession>A0ABT7VZV3</accession>
<keyword evidence="4" id="KW-1185">Reference proteome</keyword>
<dbReference type="SUPFAM" id="SSF50249">
    <property type="entry name" value="Nucleic acid-binding proteins"/>
    <property type="match status" value="1"/>
</dbReference>
<dbReference type="Pfam" id="PF12172">
    <property type="entry name" value="zf-ChsH2"/>
    <property type="match status" value="1"/>
</dbReference>
<dbReference type="PANTHER" id="PTHR34075">
    <property type="entry name" value="BLR3430 PROTEIN"/>
    <property type="match status" value="1"/>
</dbReference>
<dbReference type="Pfam" id="PF01796">
    <property type="entry name" value="OB_ChsH2_C"/>
    <property type="match status" value="1"/>
</dbReference>
<organism evidence="3 4">
    <name type="scientific">Bordetella petrii</name>
    <dbReference type="NCBI Taxonomy" id="94624"/>
    <lineage>
        <taxon>Bacteria</taxon>
        <taxon>Pseudomonadati</taxon>
        <taxon>Pseudomonadota</taxon>
        <taxon>Betaproteobacteria</taxon>
        <taxon>Burkholderiales</taxon>
        <taxon>Alcaligenaceae</taxon>
        <taxon>Bordetella</taxon>
    </lineage>
</organism>
<dbReference type="PANTHER" id="PTHR34075:SF5">
    <property type="entry name" value="BLR3430 PROTEIN"/>
    <property type="match status" value="1"/>
</dbReference>
<evidence type="ECO:0000259" key="2">
    <source>
        <dbReference type="Pfam" id="PF12172"/>
    </source>
</evidence>
<dbReference type="InterPro" id="IPR052513">
    <property type="entry name" value="Thioester_dehydratase-like"/>
</dbReference>
<evidence type="ECO:0000259" key="1">
    <source>
        <dbReference type="Pfam" id="PF01796"/>
    </source>
</evidence>
<proteinExistence type="predicted"/>
<comment type="caution">
    <text evidence="3">The sequence shown here is derived from an EMBL/GenBank/DDBJ whole genome shotgun (WGS) entry which is preliminary data.</text>
</comment>
<evidence type="ECO:0000313" key="4">
    <source>
        <dbReference type="Proteomes" id="UP001175604"/>
    </source>
</evidence>
<name>A0ABT7VZV3_9BORD</name>
<dbReference type="InterPro" id="IPR022002">
    <property type="entry name" value="ChsH2_Znr"/>
</dbReference>
<dbReference type="InterPro" id="IPR002878">
    <property type="entry name" value="ChsH2_C"/>
</dbReference>
<feature type="domain" description="ChsH2 rubredoxin-like zinc ribbon" evidence="2">
    <location>
        <begin position="16"/>
        <end position="51"/>
    </location>
</feature>
<protein>
    <submittedName>
        <fullName evidence="3">Zn-ribbon domain-containing OB-fold protein</fullName>
    </submittedName>
</protein>
<dbReference type="InterPro" id="IPR012340">
    <property type="entry name" value="NA-bd_OB-fold"/>
</dbReference>
<reference evidence="3" key="1">
    <citation type="submission" date="2023-06" db="EMBL/GenBank/DDBJ databases">
        <title>full genome analysis of Phenantherene degrader P3.</title>
        <authorList>
            <person name="Akbar A."/>
            <person name="Rahmeh R."/>
            <person name="Kishk M."/>
        </authorList>
    </citation>
    <scope>NUCLEOTIDE SEQUENCE</scope>
    <source>
        <strain evidence="3">P3</strain>
    </source>
</reference>
<gene>
    <name evidence="3" type="ORF">QUC21_05450</name>
</gene>
<feature type="domain" description="ChsH2 C-terminal OB-fold" evidence="1">
    <location>
        <begin position="53"/>
        <end position="118"/>
    </location>
</feature>
<dbReference type="Gene3D" id="6.10.30.10">
    <property type="match status" value="1"/>
</dbReference>
<evidence type="ECO:0000313" key="3">
    <source>
        <dbReference type="EMBL" id="MDM9558465.1"/>
    </source>
</evidence>
<sequence length="133" mass="14709">MEKPTIHPTADNLPFWQGCDARQLRYQACTDCGTVQRIPRSVCTQCHGTRLAWRESAGRGVVLSHTTVYRAPTPAFKADTPYVIALVDMDEGFRLMVNVRGGKNAPVAIGKAVRITFEARADRNVPVAELEQP</sequence>